<keyword evidence="3" id="KW-0418">Kinase</keyword>
<evidence type="ECO:0000256" key="5">
    <source>
        <dbReference type="SAM" id="MobiDB-lite"/>
    </source>
</evidence>
<feature type="domain" description="Protein kinase" evidence="7">
    <location>
        <begin position="667"/>
        <end position="1028"/>
    </location>
</feature>
<keyword evidence="6" id="KW-0812">Transmembrane</keyword>
<dbReference type="EMBL" id="JARBJD010000026">
    <property type="protein sequence ID" value="KAK2959978.1"/>
    <property type="molecule type" value="Genomic_DNA"/>
</dbReference>
<dbReference type="InterPro" id="IPR000719">
    <property type="entry name" value="Prot_kinase_dom"/>
</dbReference>
<gene>
    <name evidence="8" type="ORF">BLNAU_5175</name>
</gene>
<evidence type="ECO:0000256" key="3">
    <source>
        <dbReference type="ARBA" id="ARBA00022777"/>
    </source>
</evidence>
<feature type="transmembrane region" description="Helical" evidence="6">
    <location>
        <begin position="710"/>
        <end position="735"/>
    </location>
</feature>
<dbReference type="SUPFAM" id="SSF51126">
    <property type="entry name" value="Pectin lyase-like"/>
    <property type="match status" value="2"/>
</dbReference>
<reference evidence="8 9" key="1">
    <citation type="journal article" date="2022" name="bioRxiv">
        <title>Genomics of Preaxostyla Flagellates Illuminates Evolutionary Transitions and the Path Towards Mitochondrial Loss.</title>
        <authorList>
            <person name="Novak L.V.F."/>
            <person name="Treitli S.C."/>
            <person name="Pyrih J."/>
            <person name="Halakuc P."/>
            <person name="Pipaliya S.V."/>
            <person name="Vacek V."/>
            <person name="Brzon O."/>
            <person name="Soukal P."/>
            <person name="Eme L."/>
            <person name="Dacks J.B."/>
            <person name="Karnkowska A."/>
            <person name="Elias M."/>
            <person name="Hampl V."/>
        </authorList>
    </citation>
    <scope>NUCLEOTIDE SEQUENCE [LARGE SCALE GENOMIC DNA]</scope>
    <source>
        <strain evidence="8">NAU3</strain>
        <tissue evidence="8">Gut</tissue>
    </source>
</reference>
<dbReference type="PANTHER" id="PTHR44329:SF288">
    <property type="entry name" value="MITOGEN-ACTIVATED PROTEIN KINASE KINASE KINASE 20"/>
    <property type="match status" value="1"/>
</dbReference>
<evidence type="ECO:0000256" key="1">
    <source>
        <dbReference type="ARBA" id="ARBA00022679"/>
    </source>
</evidence>
<dbReference type="InterPro" id="IPR011009">
    <property type="entry name" value="Kinase-like_dom_sf"/>
</dbReference>
<evidence type="ECO:0000313" key="8">
    <source>
        <dbReference type="EMBL" id="KAK2959978.1"/>
    </source>
</evidence>
<keyword evidence="9" id="KW-1185">Reference proteome</keyword>
<organism evidence="8 9">
    <name type="scientific">Blattamonas nauphoetae</name>
    <dbReference type="NCBI Taxonomy" id="2049346"/>
    <lineage>
        <taxon>Eukaryota</taxon>
        <taxon>Metamonada</taxon>
        <taxon>Preaxostyla</taxon>
        <taxon>Oxymonadida</taxon>
        <taxon>Blattamonas</taxon>
    </lineage>
</organism>
<keyword evidence="6" id="KW-0472">Membrane</keyword>
<keyword evidence="6" id="KW-1133">Transmembrane helix</keyword>
<evidence type="ECO:0000256" key="2">
    <source>
        <dbReference type="ARBA" id="ARBA00022741"/>
    </source>
</evidence>
<evidence type="ECO:0000259" key="7">
    <source>
        <dbReference type="PROSITE" id="PS50011"/>
    </source>
</evidence>
<dbReference type="InterPro" id="IPR011050">
    <property type="entry name" value="Pectin_lyase_fold/virulence"/>
</dbReference>
<keyword evidence="2" id="KW-0547">Nucleotide-binding</keyword>
<dbReference type="SUPFAM" id="SSF56112">
    <property type="entry name" value="Protein kinase-like (PK-like)"/>
    <property type="match status" value="1"/>
</dbReference>
<proteinExistence type="predicted"/>
<accession>A0ABQ9Y8G7</accession>
<keyword evidence="1" id="KW-0808">Transferase</keyword>
<dbReference type="PROSITE" id="PS50011">
    <property type="entry name" value="PROTEIN_KINASE_DOM"/>
    <property type="match status" value="1"/>
</dbReference>
<sequence>MMLGCVVSLSSSHLSGSTLRDVNCGGSVLCSNSSFSSLLSSPHDNSDAPSITLPDGSSPSFDDTTPYSYNNTSGPDSSFASFSHCHFVSDPTPSSTRPLTFDHYTGSITLLSCSFTNAVLDAFSGGAVFLNSASTPDTNTVRIELCNFTDCSAQFKGGGLYLSNKAIVTVTGCRCGRCSHTETETKCQGGGMFISLTSTPDSSLSDLSFEGCTSSYNGGGLHLANAQSSHVFTSLSFKRCSALYSNFGGNGGGMFVVISSSDGDVASLSHLKFDECKTDEQGGGLKISSNDDPVSLIDCEFINCTMTTPAAMKGMGGGLHASVYSSVLNVTGCRFIDCSATALGGAMHVQMCGLEMSDCHVKNCLSMPSGAVCIHPSGDSPILLKDSLFVGNTVSDTPTYFLSSPLTQDAVQFADFLINNLLNQNPSDVSINNCWTTTPNSVGMYTFGPNPETGVFSYTRQFKDAFLKMGPYLTQKVEASADVVSRRIDVIVKGKVPLESQIYEMRLTEADGSNEMTGHLKFSDGVGSLLPSSNVRLEFSKSYVITSIVGVIPSSSEMNEISITTEKWAFNLAGSLDQFSFTTPDLPPPALAGSSAHLTDKDRPYAFIIVHFDREVSGSYEIVVEERGKDERIRVVVNGSSLEGESENILVVGDDRVLTHNSTYTIKSIVPSEGSETSTIIWMNKTITFTIPESTYSPGNEELARKIKALLSWLIPVVASVCLVVLVAIIVIVLLRRRKKNSQVAQKEMEDQVHFQVEDKMEVVDGDSTHQVICSDGMSHSAFDTSGNQQPIVHSTQEERKMQTKAESVEVMACSGGFEISATTVTNTLYSILHVEHEEIGKRLIGMQIVNGLKQVVAHRGWSDVLTRLSSHWILIDATGNVQLKLQMNASEAEQEAALTQMRNPNIAGIENELNQSEGSGRAGQEEQNKVGMDGLRWRAPEVVGSKGVGVDGHKASVFSLGLILWEIETGQVPYGELDAVNAQRQSGTGTPPKMESLKDEEFITLIHRCVSVDPEQRPTLTEVGEFLSSHRDETIGGSGNEMKE</sequence>
<dbReference type="SMART" id="SM00220">
    <property type="entry name" value="S_TKc"/>
    <property type="match status" value="1"/>
</dbReference>
<evidence type="ECO:0000313" key="9">
    <source>
        <dbReference type="Proteomes" id="UP001281761"/>
    </source>
</evidence>
<keyword evidence="4" id="KW-0067">ATP-binding</keyword>
<name>A0ABQ9Y8G7_9EUKA</name>
<comment type="caution">
    <text evidence="8">The sequence shown here is derived from an EMBL/GenBank/DDBJ whole genome shotgun (WGS) entry which is preliminary data.</text>
</comment>
<dbReference type="Gene3D" id="1.10.510.10">
    <property type="entry name" value="Transferase(Phosphotransferase) domain 1"/>
    <property type="match status" value="1"/>
</dbReference>
<dbReference type="Pfam" id="PF07714">
    <property type="entry name" value="PK_Tyr_Ser-Thr"/>
    <property type="match status" value="1"/>
</dbReference>
<dbReference type="InterPro" id="IPR001245">
    <property type="entry name" value="Ser-Thr/Tyr_kinase_cat_dom"/>
</dbReference>
<protein>
    <recommendedName>
        <fullName evidence="7">Protein kinase domain-containing protein</fullName>
    </recommendedName>
</protein>
<feature type="region of interest" description="Disordered" evidence="5">
    <location>
        <begin position="1023"/>
        <end position="1045"/>
    </location>
</feature>
<dbReference type="Proteomes" id="UP001281761">
    <property type="component" value="Unassembled WGS sequence"/>
</dbReference>
<feature type="region of interest" description="Disordered" evidence="5">
    <location>
        <begin position="46"/>
        <end position="67"/>
    </location>
</feature>
<evidence type="ECO:0000256" key="6">
    <source>
        <dbReference type="SAM" id="Phobius"/>
    </source>
</evidence>
<dbReference type="InterPro" id="IPR051681">
    <property type="entry name" value="Ser/Thr_Kinases-Pseudokinases"/>
</dbReference>
<dbReference type="Gene3D" id="2.160.20.10">
    <property type="entry name" value="Single-stranded right-handed beta-helix, Pectin lyase-like"/>
    <property type="match status" value="1"/>
</dbReference>
<dbReference type="InterPro" id="IPR012334">
    <property type="entry name" value="Pectin_lyas_fold"/>
</dbReference>
<feature type="compositionally biased region" description="Polar residues" evidence="5">
    <location>
        <begin position="55"/>
        <end position="67"/>
    </location>
</feature>
<evidence type="ECO:0000256" key="4">
    <source>
        <dbReference type="ARBA" id="ARBA00022840"/>
    </source>
</evidence>
<dbReference type="PANTHER" id="PTHR44329">
    <property type="entry name" value="SERINE/THREONINE-PROTEIN KINASE TNNI3K-RELATED"/>
    <property type="match status" value="1"/>
</dbReference>